<dbReference type="EMBL" id="DVHU01000013">
    <property type="protein sequence ID" value="HIR92100.1"/>
    <property type="molecule type" value="Genomic_DNA"/>
</dbReference>
<dbReference type="InterPro" id="IPR036097">
    <property type="entry name" value="HisK_dim/P_sf"/>
</dbReference>
<organism evidence="17 18">
    <name type="scientific">Candidatus Egerieimonas intestinavium</name>
    <dbReference type="NCBI Taxonomy" id="2840777"/>
    <lineage>
        <taxon>Bacteria</taxon>
        <taxon>Bacillati</taxon>
        <taxon>Bacillota</taxon>
        <taxon>Clostridia</taxon>
        <taxon>Lachnospirales</taxon>
        <taxon>Lachnospiraceae</taxon>
        <taxon>Lachnospiraceae incertae sedis</taxon>
        <taxon>Candidatus Egerieimonas</taxon>
    </lineage>
</organism>
<dbReference type="GO" id="GO:0005524">
    <property type="term" value="F:ATP binding"/>
    <property type="evidence" value="ECO:0007669"/>
    <property type="project" value="UniProtKB-KW"/>
</dbReference>
<feature type="transmembrane region" description="Helical" evidence="15">
    <location>
        <begin position="479"/>
        <end position="497"/>
    </location>
</feature>
<dbReference type="SUPFAM" id="SSF55874">
    <property type="entry name" value="ATPase domain of HSP90 chaperone/DNA topoisomerase II/histidine kinase"/>
    <property type="match status" value="1"/>
</dbReference>
<keyword evidence="12" id="KW-0902">Two-component regulatory system</keyword>
<evidence type="ECO:0000256" key="2">
    <source>
        <dbReference type="ARBA" id="ARBA00004651"/>
    </source>
</evidence>
<keyword evidence="10" id="KW-0067">ATP-binding</keyword>
<keyword evidence="13 15" id="KW-0472">Membrane</keyword>
<evidence type="ECO:0000256" key="5">
    <source>
        <dbReference type="ARBA" id="ARBA00022553"/>
    </source>
</evidence>
<dbReference type="GO" id="GO:0005886">
    <property type="term" value="C:plasma membrane"/>
    <property type="evidence" value="ECO:0007669"/>
    <property type="project" value="UniProtKB-SubCell"/>
</dbReference>
<dbReference type="InterPro" id="IPR050398">
    <property type="entry name" value="HssS/ArlS-like"/>
</dbReference>
<keyword evidence="4" id="KW-1003">Cell membrane</keyword>
<dbReference type="InterPro" id="IPR005467">
    <property type="entry name" value="His_kinase_dom"/>
</dbReference>
<dbReference type="InterPro" id="IPR003661">
    <property type="entry name" value="HisK_dim/P_dom"/>
</dbReference>
<evidence type="ECO:0000256" key="10">
    <source>
        <dbReference type="ARBA" id="ARBA00022840"/>
    </source>
</evidence>
<dbReference type="EC" id="2.7.13.3" evidence="3"/>
<feature type="transmembrane region" description="Helical" evidence="15">
    <location>
        <begin position="16"/>
        <end position="40"/>
    </location>
</feature>
<keyword evidence="6" id="KW-0808">Transferase</keyword>
<evidence type="ECO:0000256" key="9">
    <source>
        <dbReference type="ARBA" id="ARBA00022777"/>
    </source>
</evidence>
<dbReference type="AlphaFoldDB" id="A0A9D1EHM7"/>
<evidence type="ECO:0000256" key="8">
    <source>
        <dbReference type="ARBA" id="ARBA00022741"/>
    </source>
</evidence>
<feature type="coiled-coil region" evidence="14">
    <location>
        <begin position="594"/>
        <end position="621"/>
    </location>
</feature>
<comment type="catalytic activity">
    <reaction evidence="1">
        <text>ATP + protein L-histidine = ADP + protein N-phospho-L-histidine.</text>
        <dbReference type="EC" id="2.7.13.3"/>
    </reaction>
</comment>
<dbReference type="FunFam" id="1.10.287.130:FF:000008">
    <property type="entry name" value="Two-component sensor histidine kinase"/>
    <property type="match status" value="1"/>
</dbReference>
<reference evidence="17" key="2">
    <citation type="journal article" date="2021" name="PeerJ">
        <title>Extensive microbial diversity within the chicken gut microbiome revealed by metagenomics and culture.</title>
        <authorList>
            <person name="Gilroy R."/>
            <person name="Ravi A."/>
            <person name="Getino M."/>
            <person name="Pursley I."/>
            <person name="Horton D.L."/>
            <person name="Alikhan N.F."/>
            <person name="Baker D."/>
            <person name="Gharbi K."/>
            <person name="Hall N."/>
            <person name="Watson M."/>
            <person name="Adriaenssens E.M."/>
            <person name="Foster-Nyarko E."/>
            <person name="Jarju S."/>
            <person name="Secka A."/>
            <person name="Antonio M."/>
            <person name="Oren A."/>
            <person name="Chaudhuri R.R."/>
            <person name="La Ragione R."/>
            <person name="Hildebrand F."/>
            <person name="Pallen M.J."/>
        </authorList>
    </citation>
    <scope>NUCLEOTIDE SEQUENCE</scope>
    <source>
        <strain evidence="17">ChiSxjej1B13-7041</strain>
    </source>
</reference>
<keyword evidence="8" id="KW-0547">Nucleotide-binding</keyword>
<keyword evidence="11 15" id="KW-1133">Transmembrane helix</keyword>
<feature type="transmembrane region" description="Helical" evidence="15">
    <location>
        <begin position="401"/>
        <end position="424"/>
    </location>
</feature>
<comment type="caution">
    <text evidence="17">The sequence shown here is derived from an EMBL/GenBank/DDBJ whole genome shotgun (WGS) entry which is preliminary data.</text>
</comment>
<dbReference type="CDD" id="cd00082">
    <property type="entry name" value="HisKA"/>
    <property type="match status" value="1"/>
</dbReference>
<dbReference type="PANTHER" id="PTHR45528">
    <property type="entry name" value="SENSOR HISTIDINE KINASE CPXA"/>
    <property type="match status" value="1"/>
</dbReference>
<protein>
    <recommendedName>
        <fullName evidence="3">histidine kinase</fullName>
        <ecNumber evidence="3">2.7.13.3</ecNumber>
    </recommendedName>
</protein>
<dbReference type="Proteomes" id="UP000886841">
    <property type="component" value="Unassembled WGS sequence"/>
</dbReference>
<feature type="transmembrane region" description="Helical" evidence="15">
    <location>
        <begin position="455"/>
        <end position="473"/>
    </location>
</feature>
<dbReference type="SMART" id="SM00387">
    <property type="entry name" value="HATPase_c"/>
    <property type="match status" value="1"/>
</dbReference>
<dbReference type="PANTHER" id="PTHR45528:SF1">
    <property type="entry name" value="SENSOR HISTIDINE KINASE CPXA"/>
    <property type="match status" value="1"/>
</dbReference>
<dbReference type="SMART" id="SM00388">
    <property type="entry name" value="HisKA"/>
    <property type="match status" value="1"/>
</dbReference>
<evidence type="ECO:0000256" key="14">
    <source>
        <dbReference type="SAM" id="Coils"/>
    </source>
</evidence>
<evidence type="ECO:0000256" key="12">
    <source>
        <dbReference type="ARBA" id="ARBA00023012"/>
    </source>
</evidence>
<keyword evidence="9" id="KW-0418">Kinase</keyword>
<dbReference type="Gene3D" id="1.10.287.130">
    <property type="match status" value="1"/>
</dbReference>
<dbReference type="PROSITE" id="PS50109">
    <property type="entry name" value="HIS_KIN"/>
    <property type="match status" value="1"/>
</dbReference>
<dbReference type="Pfam" id="PF02518">
    <property type="entry name" value="HATPase_c"/>
    <property type="match status" value="1"/>
</dbReference>
<dbReference type="InterPro" id="IPR036890">
    <property type="entry name" value="HATPase_C_sf"/>
</dbReference>
<evidence type="ECO:0000313" key="17">
    <source>
        <dbReference type="EMBL" id="HIR92100.1"/>
    </source>
</evidence>
<reference evidence="17" key="1">
    <citation type="submission" date="2020-10" db="EMBL/GenBank/DDBJ databases">
        <authorList>
            <person name="Gilroy R."/>
        </authorList>
    </citation>
    <scope>NUCLEOTIDE SEQUENCE</scope>
    <source>
        <strain evidence="17">ChiSxjej1B13-7041</strain>
    </source>
</reference>
<evidence type="ECO:0000259" key="16">
    <source>
        <dbReference type="PROSITE" id="PS50109"/>
    </source>
</evidence>
<keyword evidence="14" id="KW-0175">Coiled coil</keyword>
<evidence type="ECO:0000256" key="1">
    <source>
        <dbReference type="ARBA" id="ARBA00000085"/>
    </source>
</evidence>
<feature type="domain" description="Histidine kinase" evidence="16">
    <location>
        <begin position="565"/>
        <end position="762"/>
    </location>
</feature>
<evidence type="ECO:0000256" key="3">
    <source>
        <dbReference type="ARBA" id="ARBA00012438"/>
    </source>
</evidence>
<dbReference type="SUPFAM" id="SSF47384">
    <property type="entry name" value="Homodimeric domain of signal transducing histidine kinase"/>
    <property type="match status" value="1"/>
</dbReference>
<dbReference type="Pfam" id="PF00512">
    <property type="entry name" value="HisKA"/>
    <property type="match status" value="1"/>
</dbReference>
<evidence type="ECO:0000313" key="18">
    <source>
        <dbReference type="Proteomes" id="UP000886841"/>
    </source>
</evidence>
<accession>A0A9D1EHM7</accession>
<feature type="transmembrane region" description="Helical" evidence="15">
    <location>
        <begin position="327"/>
        <end position="348"/>
    </location>
</feature>
<dbReference type="InterPro" id="IPR003594">
    <property type="entry name" value="HATPase_dom"/>
</dbReference>
<evidence type="ECO:0000256" key="4">
    <source>
        <dbReference type="ARBA" id="ARBA00022475"/>
    </source>
</evidence>
<keyword evidence="7 15" id="KW-0812">Transmembrane</keyword>
<name>A0A9D1EHM7_9FIRM</name>
<evidence type="ECO:0000256" key="6">
    <source>
        <dbReference type="ARBA" id="ARBA00022679"/>
    </source>
</evidence>
<sequence>MEQRKRSWIYRGPVKLVTAAVAVLSVMGVVLFGAALIMILGNGVGLADIQEELPYENTERASQEVTQYLYFVEEYLEYEETFGENGGYNPLKTVDITNWEAAEEEKNPYTTYTMEDLISTLTNDQFYLIREGVQQIQNGEYEIYGYGGNQLEGYSAEFRYLYTEIASEELVLPQSNVRLADYAYENGDDVSLRDLYAKFLRTVEAANEYVSCMEHLQRESNISYFLENMDTGRIYTNVSSWESYDQAQEQAQAWKNGCIFQRTNGVFQMDQKKAIKKVPAYSDYLLGTILSGKNERGVVSIDTTYSADDDLRGNWEFYNRVMPWSRVALAGFGAAVVLLLASWGLAAFQAGRNDKDEEVHLNRLDYMPTEISVTLFFLADGTLLAALLSSDGFYTSNSMGAVAAFLAVVSFFLGIVGLAGYLTVMRRIKGRNLWANSLSRSIVVSCRKVYEARTVSGKIILSFSGLIFINIFLVASMSGFGLMLALLLDLIVLLYLVKDGAGRKIIKDGLNKLASGDLEYKIPLTELRGDNLDMAETINHVGEGLQNAVKRSMKSERLKADLITNVSHDIKTPLTSIINYVDLLKREDIQSEKVRSYIEILDKKSQRLKQLTEDLVEASKVSSGNVTLEMQNLNLNELVQQTNGEFAEQFAARDLELVCHLPQEPLVVYADGRRIWRVIENLYRNVAKYAMPRTRVYVDVFENSRRVYFSIKNISEYPLNIEADELTERFIRGDVSRSTEGSGLGLSIAKDLTVLQQGTFDIYLDGDLFKVTVSFAKVDTKSRGENAAAEKQNKEAAE</sequence>
<evidence type="ECO:0000256" key="13">
    <source>
        <dbReference type="ARBA" id="ARBA00023136"/>
    </source>
</evidence>
<evidence type="ECO:0000256" key="7">
    <source>
        <dbReference type="ARBA" id="ARBA00022692"/>
    </source>
</evidence>
<proteinExistence type="predicted"/>
<evidence type="ECO:0000256" key="11">
    <source>
        <dbReference type="ARBA" id="ARBA00022989"/>
    </source>
</evidence>
<feature type="transmembrane region" description="Helical" evidence="15">
    <location>
        <begin position="369"/>
        <end position="389"/>
    </location>
</feature>
<keyword evidence="5" id="KW-0597">Phosphoprotein</keyword>
<evidence type="ECO:0000256" key="15">
    <source>
        <dbReference type="SAM" id="Phobius"/>
    </source>
</evidence>
<gene>
    <name evidence="17" type="ORF">IAB98_01590</name>
</gene>
<comment type="subcellular location">
    <subcellularLocation>
        <location evidence="2">Cell membrane</location>
        <topology evidence="2">Multi-pass membrane protein</topology>
    </subcellularLocation>
</comment>
<dbReference type="Gene3D" id="3.30.565.10">
    <property type="entry name" value="Histidine kinase-like ATPase, C-terminal domain"/>
    <property type="match status" value="1"/>
</dbReference>
<dbReference type="GO" id="GO:0000155">
    <property type="term" value="F:phosphorelay sensor kinase activity"/>
    <property type="evidence" value="ECO:0007669"/>
    <property type="project" value="InterPro"/>
</dbReference>